<dbReference type="OrthoDB" id="74105at2"/>
<dbReference type="eggNOG" id="COG1277">
    <property type="taxonomic scope" value="Bacteria"/>
</dbReference>
<dbReference type="STRING" id="709986.Deima_0743"/>
<evidence type="ECO:0000256" key="1">
    <source>
        <dbReference type="SAM" id="Phobius"/>
    </source>
</evidence>
<dbReference type="PANTHER" id="PTHR37305:SF1">
    <property type="entry name" value="MEMBRANE PROTEIN"/>
    <property type="match status" value="1"/>
</dbReference>
<reference evidence="3" key="2">
    <citation type="submission" date="2011-01" db="EMBL/GenBank/DDBJ databases">
        <title>The complete genome of Deinococcus maricopensis DSM 21211.</title>
        <authorList>
            <consortium name="US DOE Joint Genome Institute (JGI-PGF)"/>
            <person name="Lucas S."/>
            <person name="Copeland A."/>
            <person name="Lapidus A."/>
            <person name="Goodwin L."/>
            <person name="Pitluck S."/>
            <person name="Kyrpides N."/>
            <person name="Mavromatis K."/>
            <person name="Pagani I."/>
            <person name="Ivanova N."/>
            <person name="Ovchinnikova G."/>
            <person name="Zeytun A."/>
            <person name="Detter J.C."/>
            <person name="Han C."/>
            <person name="Land M."/>
            <person name="Hauser L."/>
            <person name="Markowitz V."/>
            <person name="Cheng J.-F."/>
            <person name="Hugenholtz P."/>
            <person name="Woyke T."/>
            <person name="Wu D."/>
            <person name="Pukall R."/>
            <person name="Gehrich-Schroeter G."/>
            <person name="Brambilla E."/>
            <person name="Klenk H.-P."/>
            <person name="Eisen J.A."/>
        </authorList>
    </citation>
    <scope>NUCLEOTIDE SEQUENCE [LARGE SCALE GENOMIC DNA]</scope>
    <source>
        <strain evidence="3">DSM 21211 / LMG 22137 / NRRL B-23946 / LB-34</strain>
    </source>
</reference>
<sequence length="256" mass="27310" precursor="true">MLSLILLEYRKLFGARSARFALAVCALLPFLWSFAPGLQDVYNLVLVSAWQVPALAMLTAAQFLLPLFISITCAEMIGTEIAQGTLAPLLLRPLNRSKVILAKLVAALTYPAILLATLLLFGLIAGARFGFMDFAGGTGLTPAGFVGAGVTTTATALMETLRGFGIAALTLMPIAALAVLFGILYLNTAAAALATIATLQVMRLLIVFPKAFQKILLTTHLDAYLRAAPAESLVLLMIYTVGFSLLALFIFERKDV</sequence>
<name>E8U5R0_DEIML</name>
<evidence type="ECO:0000313" key="3">
    <source>
        <dbReference type="Proteomes" id="UP000008635"/>
    </source>
</evidence>
<gene>
    <name evidence="2" type="ordered locus">Deima_0743</name>
</gene>
<keyword evidence="3" id="KW-1185">Reference proteome</keyword>
<organism evidence="2 3">
    <name type="scientific">Deinococcus maricopensis (strain DSM 21211 / LMG 22137 / NRRL B-23946 / LB-34)</name>
    <dbReference type="NCBI Taxonomy" id="709986"/>
    <lineage>
        <taxon>Bacteria</taxon>
        <taxon>Thermotogati</taxon>
        <taxon>Deinococcota</taxon>
        <taxon>Deinococci</taxon>
        <taxon>Deinococcales</taxon>
        <taxon>Deinococcaceae</taxon>
        <taxon>Deinococcus</taxon>
    </lineage>
</organism>
<keyword evidence="1" id="KW-0812">Transmembrane</keyword>
<dbReference type="EMBL" id="CP002454">
    <property type="protein sequence ID" value="ADV66399.1"/>
    <property type="molecule type" value="Genomic_DNA"/>
</dbReference>
<proteinExistence type="predicted"/>
<feature type="transmembrane region" description="Helical" evidence="1">
    <location>
        <begin position="50"/>
        <end position="69"/>
    </location>
</feature>
<protein>
    <submittedName>
        <fullName evidence="2">Putative ABC-2 type transport system permease protein</fullName>
    </submittedName>
</protein>
<dbReference type="Pfam" id="PF12730">
    <property type="entry name" value="ABC2_membrane_4"/>
    <property type="match status" value="1"/>
</dbReference>
<dbReference type="KEGG" id="dmr:Deima_0743"/>
<feature type="transmembrane region" description="Helical" evidence="1">
    <location>
        <begin position="233"/>
        <end position="251"/>
    </location>
</feature>
<evidence type="ECO:0000313" key="2">
    <source>
        <dbReference type="EMBL" id="ADV66399.1"/>
    </source>
</evidence>
<keyword evidence="1" id="KW-1133">Transmembrane helix</keyword>
<dbReference type="HOGENOM" id="CLU_1085591_0_0_0"/>
<feature type="transmembrane region" description="Helical" evidence="1">
    <location>
        <begin position="20"/>
        <end position="38"/>
    </location>
</feature>
<feature type="transmembrane region" description="Helical" evidence="1">
    <location>
        <begin position="100"/>
        <end position="127"/>
    </location>
</feature>
<reference evidence="2 3" key="1">
    <citation type="journal article" date="2011" name="Stand. Genomic Sci.">
        <title>Complete genome sequence of Deinococcus maricopensis type strain (LB-34).</title>
        <authorList>
            <person name="Pukall R."/>
            <person name="Zeytun A."/>
            <person name="Lucas S."/>
            <person name="Lapidus A."/>
            <person name="Hammon N."/>
            <person name="Deshpande S."/>
            <person name="Nolan M."/>
            <person name="Cheng J.F."/>
            <person name="Pitluck S."/>
            <person name="Liolios K."/>
            <person name="Pagani I."/>
            <person name="Mikhailova N."/>
            <person name="Ivanova N."/>
            <person name="Mavromatis K."/>
            <person name="Pati A."/>
            <person name="Tapia R."/>
            <person name="Han C."/>
            <person name="Goodwin L."/>
            <person name="Chen A."/>
            <person name="Palaniappan K."/>
            <person name="Land M."/>
            <person name="Hauser L."/>
            <person name="Chang Y.J."/>
            <person name="Jeffries C.D."/>
            <person name="Brambilla E.M."/>
            <person name="Rohde M."/>
            <person name="Goker M."/>
            <person name="Detter J.C."/>
            <person name="Woyke T."/>
            <person name="Bristow J."/>
            <person name="Eisen J.A."/>
            <person name="Markowitz V."/>
            <person name="Hugenholtz P."/>
            <person name="Kyrpides N.C."/>
            <person name="Klenk H.P."/>
        </authorList>
    </citation>
    <scope>NUCLEOTIDE SEQUENCE [LARGE SCALE GENOMIC DNA]</scope>
    <source>
        <strain evidence="3">DSM 21211 / LMG 22137 / NRRL B-23946 / LB-34</strain>
    </source>
</reference>
<accession>E8U5R0</accession>
<keyword evidence="1" id="KW-0472">Membrane</keyword>
<feature type="transmembrane region" description="Helical" evidence="1">
    <location>
        <begin position="164"/>
        <end position="186"/>
    </location>
</feature>
<dbReference type="PANTHER" id="PTHR37305">
    <property type="entry name" value="INTEGRAL MEMBRANE PROTEIN-RELATED"/>
    <property type="match status" value="1"/>
</dbReference>
<dbReference type="Proteomes" id="UP000008635">
    <property type="component" value="Chromosome"/>
</dbReference>
<dbReference type="AlphaFoldDB" id="E8U5R0"/>
<feature type="transmembrane region" description="Helical" evidence="1">
    <location>
        <begin position="192"/>
        <end position="212"/>
    </location>
</feature>
<feature type="transmembrane region" description="Helical" evidence="1">
    <location>
        <begin position="139"/>
        <end position="157"/>
    </location>
</feature>
<dbReference type="RefSeq" id="WP_013555904.1">
    <property type="nucleotide sequence ID" value="NC_014958.1"/>
</dbReference>